<evidence type="ECO:0000256" key="1">
    <source>
        <dbReference type="SAM" id="MobiDB-lite"/>
    </source>
</evidence>
<dbReference type="InterPro" id="IPR005149">
    <property type="entry name" value="Tscrpt_reg_PadR_N"/>
</dbReference>
<proteinExistence type="predicted"/>
<accession>A0ABY4ZTA2</accession>
<evidence type="ECO:0000313" key="3">
    <source>
        <dbReference type="EMBL" id="USQ96052.1"/>
    </source>
</evidence>
<protein>
    <submittedName>
        <fullName evidence="3">PadR family transcriptional regulator</fullName>
    </submittedName>
</protein>
<dbReference type="InterPro" id="IPR036390">
    <property type="entry name" value="WH_DNA-bd_sf"/>
</dbReference>
<dbReference type="PANTHER" id="PTHR43252">
    <property type="entry name" value="TRANSCRIPTIONAL REGULATOR YQJI"/>
    <property type="match status" value="1"/>
</dbReference>
<evidence type="ECO:0000313" key="4">
    <source>
        <dbReference type="Proteomes" id="UP001057520"/>
    </source>
</evidence>
<name>A0ABY4ZTA2_9CAUL</name>
<keyword evidence="4" id="KW-1185">Reference proteome</keyword>
<evidence type="ECO:0000259" key="2">
    <source>
        <dbReference type="Pfam" id="PF03551"/>
    </source>
</evidence>
<reference evidence="3 4" key="1">
    <citation type="submission" date="2022-04" db="EMBL/GenBank/DDBJ databases">
        <title>Genome sequence of soybean root-associated Caulobacter segnis RL271.</title>
        <authorList>
            <person name="Longley R."/>
            <person name="Bonito G."/>
            <person name="Trigodet F."/>
            <person name="Crosson S."/>
            <person name="Fiebig A."/>
        </authorList>
    </citation>
    <scope>NUCLEOTIDE SEQUENCE [LARGE SCALE GENOMIC DNA]</scope>
    <source>
        <strain evidence="3 4">RL271</strain>
    </source>
</reference>
<dbReference type="PANTHER" id="PTHR43252:SF7">
    <property type="entry name" value="TRANSCRIPTIONAL REGULATOR YQJI"/>
    <property type="match status" value="1"/>
</dbReference>
<feature type="compositionally biased region" description="Basic residues" evidence="1">
    <location>
        <begin position="1"/>
        <end position="14"/>
    </location>
</feature>
<feature type="region of interest" description="Disordered" evidence="1">
    <location>
        <begin position="1"/>
        <end position="40"/>
    </location>
</feature>
<gene>
    <name evidence="3" type="ORF">MZV50_00125</name>
</gene>
<dbReference type="EMBL" id="CP096040">
    <property type="protein sequence ID" value="USQ96052.1"/>
    <property type="molecule type" value="Genomic_DNA"/>
</dbReference>
<dbReference type="RefSeq" id="WP_223392421.1">
    <property type="nucleotide sequence ID" value="NZ_CP082923.1"/>
</dbReference>
<dbReference type="SUPFAM" id="SSF46785">
    <property type="entry name" value="Winged helix' DNA-binding domain"/>
    <property type="match status" value="1"/>
</dbReference>
<dbReference type="Pfam" id="PF03551">
    <property type="entry name" value="PadR"/>
    <property type="match status" value="1"/>
</dbReference>
<feature type="domain" description="Transcription regulator PadR N-terminal" evidence="2">
    <location>
        <begin position="56"/>
        <end position="125"/>
    </location>
</feature>
<dbReference type="Gene3D" id="1.10.10.10">
    <property type="entry name" value="Winged helix-like DNA-binding domain superfamily/Winged helix DNA-binding domain"/>
    <property type="match status" value="1"/>
</dbReference>
<sequence>MFGRHQHHHRGHWRGHGDEHHGRHPFGFHGEHRGGPRGRGGRMGRFFDHGDLRFVVLKLIAEKPSHGYELIKAIETAAGGAYSPSPGVVYPTLTLLEELGYVTASDAGGGKKLYTITAEGEAFLASNDAPVRSLFERMAEAASASAAFSPQILRARENVKTALRLKLHGQLTAEQIAAVAKVLDDAAQAIEAI</sequence>
<organism evidence="3 4">
    <name type="scientific">Caulobacter segnis</name>
    <dbReference type="NCBI Taxonomy" id="88688"/>
    <lineage>
        <taxon>Bacteria</taxon>
        <taxon>Pseudomonadati</taxon>
        <taxon>Pseudomonadota</taxon>
        <taxon>Alphaproteobacteria</taxon>
        <taxon>Caulobacterales</taxon>
        <taxon>Caulobacteraceae</taxon>
        <taxon>Caulobacter</taxon>
    </lineage>
</organism>
<dbReference type="Proteomes" id="UP001057520">
    <property type="component" value="Chromosome"/>
</dbReference>
<dbReference type="InterPro" id="IPR036388">
    <property type="entry name" value="WH-like_DNA-bd_sf"/>
</dbReference>